<sequence length="239" mass="28201">MNKNIRILILVFVVLLLAGIFVLSNYFEINPYLNILSAVSSFILVVVIYLQLEIMSRQTEILNRQTEYIDKPLEIIITRHSSLSDFFNPTPDLEKIFVKYLDKDKLNIVKEEETKIMQEADYIYFLIRFRNPSINTNTIDIIEIRIDINSFDFDVKDDKNSDYSKFKSMIIPPGESKELFFRFKKDQGSVYFSRQKVKEDIFVDLFKNAYSMEILIVDVRRNTYLPIKIPPSSFSLEEL</sequence>
<gene>
    <name evidence="2" type="ORF">JW984_00490</name>
</gene>
<evidence type="ECO:0000313" key="2">
    <source>
        <dbReference type="EMBL" id="MBN1571655.1"/>
    </source>
</evidence>
<proteinExistence type="predicted"/>
<name>A0A9D8PNB5_9DELT</name>
<keyword evidence="1" id="KW-0472">Membrane</keyword>
<reference evidence="2" key="1">
    <citation type="journal article" date="2021" name="Environ. Microbiol.">
        <title>Genomic characterization of three novel Desulfobacterota classes expand the metabolic and phylogenetic diversity of the phylum.</title>
        <authorList>
            <person name="Murphy C.L."/>
            <person name="Biggerstaff J."/>
            <person name="Eichhorn A."/>
            <person name="Ewing E."/>
            <person name="Shahan R."/>
            <person name="Soriano D."/>
            <person name="Stewart S."/>
            <person name="VanMol K."/>
            <person name="Walker R."/>
            <person name="Walters P."/>
            <person name="Elshahed M.S."/>
            <person name="Youssef N.H."/>
        </authorList>
    </citation>
    <scope>NUCLEOTIDE SEQUENCE</scope>
    <source>
        <strain evidence="2">Zod_Metabat.24</strain>
    </source>
</reference>
<feature type="transmembrane region" description="Helical" evidence="1">
    <location>
        <begin position="7"/>
        <end position="27"/>
    </location>
</feature>
<keyword evidence="1" id="KW-0812">Transmembrane</keyword>
<keyword evidence="1" id="KW-1133">Transmembrane helix</keyword>
<comment type="caution">
    <text evidence="2">The sequence shown here is derived from an EMBL/GenBank/DDBJ whole genome shotgun (WGS) entry which is preliminary data.</text>
</comment>
<reference evidence="2" key="2">
    <citation type="submission" date="2021-01" db="EMBL/GenBank/DDBJ databases">
        <authorList>
            <person name="Hahn C.R."/>
            <person name="Youssef N.H."/>
            <person name="Elshahed M."/>
        </authorList>
    </citation>
    <scope>NUCLEOTIDE SEQUENCE</scope>
    <source>
        <strain evidence="2">Zod_Metabat.24</strain>
    </source>
</reference>
<protein>
    <submittedName>
        <fullName evidence="2">Uncharacterized protein</fullName>
    </submittedName>
</protein>
<feature type="transmembrane region" description="Helical" evidence="1">
    <location>
        <begin position="33"/>
        <end position="52"/>
    </location>
</feature>
<dbReference type="AlphaFoldDB" id="A0A9D8PNB5"/>
<evidence type="ECO:0000256" key="1">
    <source>
        <dbReference type="SAM" id="Phobius"/>
    </source>
</evidence>
<accession>A0A9D8PNB5</accession>
<evidence type="ECO:0000313" key="3">
    <source>
        <dbReference type="Proteomes" id="UP000809273"/>
    </source>
</evidence>
<dbReference type="EMBL" id="JAFGIX010000003">
    <property type="protein sequence ID" value="MBN1571655.1"/>
    <property type="molecule type" value="Genomic_DNA"/>
</dbReference>
<organism evidence="2 3">
    <name type="scientific">Candidatus Zymogenus saltonus</name>
    <dbReference type="NCBI Taxonomy" id="2844893"/>
    <lineage>
        <taxon>Bacteria</taxon>
        <taxon>Deltaproteobacteria</taxon>
        <taxon>Candidatus Zymogenia</taxon>
        <taxon>Candidatus Zymogeniales</taxon>
        <taxon>Candidatus Zymogenaceae</taxon>
        <taxon>Candidatus Zymogenus</taxon>
    </lineage>
</organism>
<dbReference type="Proteomes" id="UP000809273">
    <property type="component" value="Unassembled WGS sequence"/>
</dbReference>